<dbReference type="InterPro" id="IPR001969">
    <property type="entry name" value="Aspartic_peptidase_AS"/>
</dbReference>
<evidence type="ECO:0000313" key="3">
    <source>
        <dbReference type="Proteomes" id="UP000807353"/>
    </source>
</evidence>
<dbReference type="AlphaFoldDB" id="A0A9P5XSY3"/>
<dbReference type="Pfam" id="PF13352">
    <property type="entry name" value="DUF4100"/>
    <property type="match status" value="1"/>
</dbReference>
<evidence type="ECO:0000259" key="1">
    <source>
        <dbReference type="Pfam" id="PF13352"/>
    </source>
</evidence>
<name>A0A9P5XSY3_9AGAR</name>
<dbReference type="EMBL" id="MU150484">
    <property type="protein sequence ID" value="KAF9455967.1"/>
    <property type="molecule type" value="Genomic_DNA"/>
</dbReference>
<sequence length="138" mass="15378">MSEKPRNVSQRLHEISKVPISQNQSVTKPKPRQSEISTQIGDTEVVNNILNAPITLRVREVLASSRELSEQLTEMIKQKNTRPTATAHAIITTKDRGMLICLSLECDGKTVNAIIDTGSQLNVVSKDIYQTIIRLPMN</sequence>
<comment type="caution">
    <text evidence="2">The sequence shown here is derived from an EMBL/GenBank/DDBJ whole genome shotgun (WGS) entry which is preliminary data.</text>
</comment>
<dbReference type="GO" id="GO:0004190">
    <property type="term" value="F:aspartic-type endopeptidase activity"/>
    <property type="evidence" value="ECO:0007669"/>
    <property type="project" value="InterPro"/>
</dbReference>
<dbReference type="GO" id="GO:0006508">
    <property type="term" value="P:proteolysis"/>
    <property type="evidence" value="ECO:0007669"/>
    <property type="project" value="InterPro"/>
</dbReference>
<reference evidence="2" key="1">
    <citation type="submission" date="2020-11" db="EMBL/GenBank/DDBJ databases">
        <authorList>
            <consortium name="DOE Joint Genome Institute"/>
            <person name="Ahrendt S."/>
            <person name="Riley R."/>
            <person name="Andreopoulos W."/>
            <person name="Labutti K."/>
            <person name="Pangilinan J."/>
            <person name="Ruiz-Duenas F.J."/>
            <person name="Barrasa J.M."/>
            <person name="Sanchez-Garcia M."/>
            <person name="Camarero S."/>
            <person name="Miyauchi S."/>
            <person name="Serrano A."/>
            <person name="Linde D."/>
            <person name="Babiker R."/>
            <person name="Drula E."/>
            <person name="Ayuso-Fernandez I."/>
            <person name="Pacheco R."/>
            <person name="Padilla G."/>
            <person name="Ferreira P."/>
            <person name="Barriuso J."/>
            <person name="Kellner H."/>
            <person name="Castanera R."/>
            <person name="Alfaro M."/>
            <person name="Ramirez L."/>
            <person name="Pisabarro A.G."/>
            <person name="Kuo A."/>
            <person name="Tritt A."/>
            <person name="Lipzen A."/>
            <person name="He G."/>
            <person name="Yan M."/>
            <person name="Ng V."/>
            <person name="Cullen D."/>
            <person name="Martin F."/>
            <person name="Rosso M.-N."/>
            <person name="Henrissat B."/>
            <person name="Hibbett D."/>
            <person name="Martinez A.T."/>
            <person name="Grigoriev I.V."/>
        </authorList>
    </citation>
    <scope>NUCLEOTIDE SEQUENCE</scope>
    <source>
        <strain evidence="2">CBS 247.69</strain>
    </source>
</reference>
<dbReference type="OrthoDB" id="5535068at2759"/>
<dbReference type="Proteomes" id="UP000807353">
    <property type="component" value="Unassembled WGS sequence"/>
</dbReference>
<proteinExistence type="predicted"/>
<evidence type="ECO:0000313" key="2">
    <source>
        <dbReference type="EMBL" id="KAF9455967.1"/>
    </source>
</evidence>
<dbReference type="PROSITE" id="PS00141">
    <property type="entry name" value="ASP_PROTEASE"/>
    <property type="match status" value="1"/>
</dbReference>
<organism evidence="2 3">
    <name type="scientific">Collybia nuda</name>
    <dbReference type="NCBI Taxonomy" id="64659"/>
    <lineage>
        <taxon>Eukaryota</taxon>
        <taxon>Fungi</taxon>
        <taxon>Dikarya</taxon>
        <taxon>Basidiomycota</taxon>
        <taxon>Agaricomycotina</taxon>
        <taxon>Agaricomycetes</taxon>
        <taxon>Agaricomycetidae</taxon>
        <taxon>Agaricales</taxon>
        <taxon>Tricholomatineae</taxon>
        <taxon>Clitocybaceae</taxon>
        <taxon>Collybia</taxon>
    </lineage>
</organism>
<protein>
    <recommendedName>
        <fullName evidence="1">DUF4100 domain-containing protein</fullName>
    </recommendedName>
</protein>
<feature type="non-terminal residue" evidence="2">
    <location>
        <position position="138"/>
    </location>
</feature>
<gene>
    <name evidence="2" type="ORF">BDZ94DRAFT_1178794</name>
</gene>
<keyword evidence="3" id="KW-1185">Reference proteome</keyword>
<accession>A0A9P5XSY3</accession>
<feature type="domain" description="DUF4100" evidence="1">
    <location>
        <begin position="34"/>
        <end position="80"/>
    </location>
</feature>
<dbReference type="InterPro" id="IPR025165">
    <property type="entry name" value="DUF4100"/>
</dbReference>